<organism evidence="3 4">
    <name type="scientific">Rhizosaccharibacter radicis</name>
    <dbReference type="NCBI Taxonomy" id="2782605"/>
    <lineage>
        <taxon>Bacteria</taxon>
        <taxon>Pseudomonadati</taxon>
        <taxon>Pseudomonadota</taxon>
        <taxon>Alphaproteobacteria</taxon>
        <taxon>Acetobacterales</taxon>
        <taxon>Acetobacteraceae</taxon>
        <taxon>Rhizosaccharibacter</taxon>
    </lineage>
</organism>
<gene>
    <name evidence="3" type="ORF">NFI88_08910</name>
</gene>
<dbReference type="EMBL" id="JAMZEJ010000005">
    <property type="protein sequence ID" value="MCQ8240954.1"/>
    <property type="molecule type" value="Genomic_DNA"/>
</dbReference>
<evidence type="ECO:0008006" key="5">
    <source>
        <dbReference type="Google" id="ProtNLM"/>
    </source>
</evidence>
<accession>A0ABT1VX90</accession>
<evidence type="ECO:0000256" key="1">
    <source>
        <dbReference type="SAM" id="MobiDB-lite"/>
    </source>
</evidence>
<proteinExistence type="predicted"/>
<keyword evidence="2" id="KW-0472">Membrane</keyword>
<protein>
    <recommendedName>
        <fullName evidence="5">AI-2E family transporter</fullName>
    </recommendedName>
</protein>
<name>A0ABT1VX90_9PROT</name>
<dbReference type="RefSeq" id="WP_422919701.1">
    <property type="nucleotide sequence ID" value="NZ_JAMZEJ010000005.1"/>
</dbReference>
<feature type="transmembrane region" description="Helical" evidence="2">
    <location>
        <begin position="120"/>
        <end position="138"/>
    </location>
</feature>
<feature type="region of interest" description="Disordered" evidence="1">
    <location>
        <begin position="1"/>
        <end position="26"/>
    </location>
</feature>
<sequence>MTTTRSGQGWQDREGLAERRPPAAVRPSPSLWRALRIAVWSVAHFLFYFAQQVAELAAPLLLVLGIGWWTLPRILSAISAHAATADAQARDMLGSLPGAVPQSIELAGHHLTPGMLIGDGLLLMAVAALGATLSALAARGM</sequence>
<dbReference type="Proteomes" id="UP001524547">
    <property type="component" value="Unassembled WGS sequence"/>
</dbReference>
<evidence type="ECO:0000256" key="2">
    <source>
        <dbReference type="SAM" id="Phobius"/>
    </source>
</evidence>
<keyword evidence="4" id="KW-1185">Reference proteome</keyword>
<keyword evidence="2" id="KW-1133">Transmembrane helix</keyword>
<feature type="transmembrane region" description="Helical" evidence="2">
    <location>
        <begin position="56"/>
        <end position="75"/>
    </location>
</feature>
<comment type="caution">
    <text evidence="3">The sequence shown here is derived from an EMBL/GenBank/DDBJ whole genome shotgun (WGS) entry which is preliminary data.</text>
</comment>
<reference evidence="3 4" key="1">
    <citation type="submission" date="2022-06" db="EMBL/GenBank/DDBJ databases">
        <title>Rhizosaccharibacter gen. nov. sp. nov. KSS12, endophytic bacteria isolated from sugarcane.</title>
        <authorList>
            <person name="Pitiwittayakul N."/>
        </authorList>
    </citation>
    <scope>NUCLEOTIDE SEQUENCE [LARGE SCALE GENOMIC DNA]</scope>
    <source>
        <strain evidence="3 4">KSS12</strain>
    </source>
</reference>
<keyword evidence="2" id="KW-0812">Transmembrane</keyword>
<feature type="compositionally biased region" description="Basic and acidic residues" evidence="1">
    <location>
        <begin position="11"/>
        <end position="21"/>
    </location>
</feature>
<evidence type="ECO:0000313" key="4">
    <source>
        <dbReference type="Proteomes" id="UP001524547"/>
    </source>
</evidence>
<evidence type="ECO:0000313" key="3">
    <source>
        <dbReference type="EMBL" id="MCQ8240954.1"/>
    </source>
</evidence>